<comment type="caution">
    <text evidence="3">The sequence shown here is derived from an EMBL/GenBank/DDBJ whole genome shotgun (WGS) entry which is preliminary data.</text>
</comment>
<dbReference type="InterPro" id="IPR022472">
    <property type="entry name" value="VPLPA-CTERM"/>
</dbReference>
<evidence type="ECO:0000259" key="2">
    <source>
        <dbReference type="Pfam" id="PF07589"/>
    </source>
</evidence>
<gene>
    <name evidence="3" type="ORF">NP596_12640</name>
</gene>
<dbReference type="NCBIfam" id="TIGR03370">
    <property type="entry name" value="VPLPA-CTERM"/>
    <property type="match status" value="1"/>
</dbReference>
<feature type="domain" description="Ice-binding protein C-terminal" evidence="2">
    <location>
        <begin position="202"/>
        <end position="225"/>
    </location>
</feature>
<accession>A0ABT1U610</accession>
<feature type="transmembrane region" description="Helical" evidence="1">
    <location>
        <begin position="197"/>
        <end position="222"/>
    </location>
</feature>
<protein>
    <submittedName>
        <fullName evidence="3">VPLPA-CTERM sorting domain-containing protein</fullName>
    </submittedName>
</protein>
<dbReference type="RefSeq" id="WP_256615723.1">
    <property type="nucleotide sequence ID" value="NZ_JANIBK010000066.1"/>
</dbReference>
<organism evidence="3 4">
    <name type="scientific">Methylomonas rivi</name>
    <dbReference type="NCBI Taxonomy" id="2952226"/>
    <lineage>
        <taxon>Bacteria</taxon>
        <taxon>Pseudomonadati</taxon>
        <taxon>Pseudomonadota</taxon>
        <taxon>Gammaproteobacteria</taxon>
        <taxon>Methylococcales</taxon>
        <taxon>Methylococcaceae</taxon>
        <taxon>Methylomonas</taxon>
    </lineage>
</organism>
<dbReference type="InterPro" id="IPR013424">
    <property type="entry name" value="Ice-binding_C"/>
</dbReference>
<keyword evidence="1" id="KW-1133">Transmembrane helix</keyword>
<dbReference type="Proteomes" id="UP001524586">
    <property type="component" value="Unassembled WGS sequence"/>
</dbReference>
<keyword evidence="4" id="KW-1185">Reference proteome</keyword>
<evidence type="ECO:0000313" key="3">
    <source>
        <dbReference type="EMBL" id="MCQ8129301.1"/>
    </source>
</evidence>
<keyword evidence="1" id="KW-0472">Membrane</keyword>
<keyword evidence="1" id="KW-0812">Transmembrane</keyword>
<name>A0ABT1U610_9GAMM</name>
<sequence>MKLSSKTFCYIGVFLFSIRYASATTIDFEDSSVGNITERYLNLGVSLHSIANSYPLLGPFPAGNTLPEIIGDVIKAGLGITELGTVAVADRQIITSPLSEIKVGDNGILISFSFDVSSVELQGVDTGHNPPPLKSEDESVTLTAYDVAGNKLGFVYSDLNLPGPYDITPASIAFPNIRHVAFNYTGDGYGFYAMDNLVFTAAVPLPNAFFLMLSGLGVLGAIRRKAPDK</sequence>
<evidence type="ECO:0000256" key="1">
    <source>
        <dbReference type="SAM" id="Phobius"/>
    </source>
</evidence>
<evidence type="ECO:0000313" key="4">
    <source>
        <dbReference type="Proteomes" id="UP001524586"/>
    </source>
</evidence>
<dbReference type="EMBL" id="JANIBK010000066">
    <property type="protein sequence ID" value="MCQ8129301.1"/>
    <property type="molecule type" value="Genomic_DNA"/>
</dbReference>
<dbReference type="Pfam" id="PF07589">
    <property type="entry name" value="PEP-CTERM"/>
    <property type="match status" value="1"/>
</dbReference>
<proteinExistence type="predicted"/>
<reference evidence="3 4" key="1">
    <citation type="submission" date="2022-07" db="EMBL/GenBank/DDBJ databases">
        <title>Methylomonas rivi sp. nov., Methylomonas rosea sp. nov., Methylomonas aureus sp. nov. and Methylomonas subterranea sp. nov., four novel methanotrophs isolated from a freshwater creek and the deep terrestrial subsurface.</title>
        <authorList>
            <person name="Abin C."/>
            <person name="Sankaranarayanan K."/>
            <person name="Garner C."/>
            <person name="Sindelar R."/>
            <person name="Kotary K."/>
            <person name="Garner R."/>
            <person name="Barclay S."/>
            <person name="Lawson P."/>
            <person name="Krumholz L."/>
        </authorList>
    </citation>
    <scope>NUCLEOTIDE SEQUENCE [LARGE SCALE GENOMIC DNA]</scope>
    <source>
        <strain evidence="3 4">WSC-6</strain>
    </source>
</reference>